<evidence type="ECO:0000313" key="10">
    <source>
        <dbReference type="Proteomes" id="UP000053577"/>
    </source>
</evidence>
<keyword evidence="5 7" id="KW-0460">Magnesium</keyword>
<comment type="catalytic activity">
    <reaction evidence="7">
        <text>orotidine 5'-phosphate + diphosphate = orotate + 5-phospho-alpha-D-ribose 1-diphosphate</text>
        <dbReference type="Rhea" id="RHEA:10380"/>
        <dbReference type="ChEBI" id="CHEBI:30839"/>
        <dbReference type="ChEBI" id="CHEBI:33019"/>
        <dbReference type="ChEBI" id="CHEBI:57538"/>
        <dbReference type="ChEBI" id="CHEBI:58017"/>
        <dbReference type="EC" id="2.4.2.10"/>
    </reaction>
</comment>
<organism evidence="9 10">
    <name type="scientific">Dehalococcoides mccartyi</name>
    <dbReference type="NCBI Taxonomy" id="61435"/>
    <lineage>
        <taxon>Bacteria</taxon>
        <taxon>Bacillati</taxon>
        <taxon>Chloroflexota</taxon>
        <taxon>Dehalococcoidia</taxon>
        <taxon>Dehalococcoidales</taxon>
        <taxon>Dehalococcoidaceae</taxon>
        <taxon>Dehalococcoides</taxon>
    </lineage>
</organism>
<dbReference type="HAMAP" id="MF_01208">
    <property type="entry name" value="PyrE"/>
    <property type="match status" value="1"/>
</dbReference>
<gene>
    <name evidence="7" type="primary">pyrE</name>
    <name evidence="9" type="ORF">DA01_06805</name>
</gene>
<dbReference type="EC" id="2.4.2.10" evidence="2 7"/>
<dbReference type="InterPro" id="IPR000836">
    <property type="entry name" value="PRTase_dom"/>
</dbReference>
<evidence type="ECO:0000256" key="3">
    <source>
        <dbReference type="ARBA" id="ARBA00022676"/>
    </source>
</evidence>
<keyword evidence="6 7" id="KW-0665">Pyrimidine biosynthesis</keyword>
<feature type="binding site" evidence="7">
    <location>
        <position position="145"/>
    </location>
    <ligand>
        <name>orotate</name>
        <dbReference type="ChEBI" id="CHEBI:30839"/>
    </ligand>
</feature>
<evidence type="ECO:0000256" key="2">
    <source>
        <dbReference type="ARBA" id="ARBA00011971"/>
    </source>
</evidence>
<comment type="cofactor">
    <cofactor evidence="7">
        <name>Mg(2+)</name>
        <dbReference type="ChEBI" id="CHEBI:18420"/>
    </cofactor>
</comment>
<evidence type="ECO:0000256" key="7">
    <source>
        <dbReference type="HAMAP-Rule" id="MF_01208"/>
    </source>
</evidence>
<comment type="function">
    <text evidence="7">Catalyzes the transfer of a ribosyl phosphate group from 5-phosphoribose 1-diphosphate to orotate, leading to the formation of orotidine monophosphate (OMP).</text>
</comment>
<name>A0A0V8M032_9CHLR</name>
<comment type="subunit">
    <text evidence="7">Homodimer.</text>
</comment>
<dbReference type="Pfam" id="PF00156">
    <property type="entry name" value="Pribosyltran"/>
    <property type="match status" value="1"/>
</dbReference>
<dbReference type="PATRIC" id="fig|61435.5.peg.1339"/>
<evidence type="ECO:0000313" key="9">
    <source>
        <dbReference type="EMBL" id="KSV17133.1"/>
    </source>
</evidence>
<proteinExistence type="inferred from homology"/>
<dbReference type="RefSeq" id="WP_058292604.1">
    <property type="nucleotide sequence ID" value="NZ_JGYD01000025.1"/>
</dbReference>
<dbReference type="Gene3D" id="3.40.50.2020">
    <property type="match status" value="1"/>
</dbReference>
<dbReference type="GO" id="GO:0000287">
    <property type="term" value="F:magnesium ion binding"/>
    <property type="evidence" value="ECO:0007669"/>
    <property type="project" value="UniProtKB-UniRule"/>
</dbReference>
<dbReference type="InterPro" id="IPR023031">
    <property type="entry name" value="OPRT"/>
</dbReference>
<feature type="binding site" description="in other chain" evidence="7">
    <location>
        <begin position="113"/>
        <end position="121"/>
    </location>
    <ligand>
        <name>5-phospho-alpha-D-ribose 1-diphosphate</name>
        <dbReference type="ChEBI" id="CHEBI:58017"/>
        <note>ligand shared between dimeric partners</note>
    </ligand>
</feature>
<dbReference type="GO" id="GO:0044205">
    <property type="term" value="P:'de novo' UMP biosynthetic process"/>
    <property type="evidence" value="ECO:0007669"/>
    <property type="project" value="UniProtKB-UniRule"/>
</dbReference>
<feature type="binding site" description="in other chain" evidence="7">
    <location>
        <position position="89"/>
    </location>
    <ligand>
        <name>5-phospho-alpha-D-ribose 1-diphosphate</name>
        <dbReference type="ChEBI" id="CHEBI:58017"/>
        <note>ligand shared between dimeric partners</note>
    </ligand>
</feature>
<dbReference type="InterPro" id="IPR006273">
    <property type="entry name" value="Orotate_PRibTrfase_bac"/>
</dbReference>
<dbReference type="NCBIfam" id="TIGR01367">
    <property type="entry name" value="pyrE_Therm"/>
    <property type="match status" value="1"/>
</dbReference>
<dbReference type="GO" id="GO:0004588">
    <property type="term" value="F:orotate phosphoribosyltransferase activity"/>
    <property type="evidence" value="ECO:0007669"/>
    <property type="project" value="UniProtKB-UniRule"/>
</dbReference>
<keyword evidence="3 7" id="KW-0328">Glycosyltransferase</keyword>
<sequence length="187" mass="20377">MEDVETLFEKTGAILKGHFLLTSGLHSPIYWEKFRIIENPEYNQQLCGMITEHYKDKGIELVAGPTTGGIVLAHEIARQMGLKCVFAEKIADSERGFRRGFVIKPGAKVLVVDDILTTGKSVREVLAAVKKAGGEVAGIGVLVDRSDTALQFNAPVFSCLRSATTTYKPEDCPLCRQGLPLTKHGSS</sequence>
<dbReference type="eggNOG" id="COG0461">
    <property type="taxonomic scope" value="Bacteria"/>
</dbReference>
<comment type="caution">
    <text evidence="7">Lacks conserved residue(s) required for the propagation of feature annotation.</text>
</comment>
<dbReference type="CDD" id="cd06223">
    <property type="entry name" value="PRTases_typeI"/>
    <property type="match status" value="1"/>
</dbReference>
<dbReference type="PANTHER" id="PTHR19278">
    <property type="entry name" value="OROTATE PHOSPHORIBOSYLTRANSFERASE"/>
    <property type="match status" value="1"/>
</dbReference>
<feature type="domain" description="Phosphoribosyltransferase" evidence="8">
    <location>
        <begin position="48"/>
        <end position="161"/>
    </location>
</feature>
<feature type="binding site" evidence="7">
    <location>
        <position position="117"/>
    </location>
    <ligand>
        <name>orotate</name>
        <dbReference type="ChEBI" id="CHEBI:30839"/>
    </ligand>
</feature>
<dbReference type="EMBL" id="JGYD01000025">
    <property type="protein sequence ID" value="KSV17133.1"/>
    <property type="molecule type" value="Genomic_DNA"/>
</dbReference>
<accession>A0A0V8M032</accession>
<dbReference type="GO" id="GO:0019856">
    <property type="term" value="P:pyrimidine nucleobase biosynthetic process"/>
    <property type="evidence" value="ECO:0007669"/>
    <property type="project" value="InterPro"/>
</dbReference>
<dbReference type="PANTHER" id="PTHR19278:SF9">
    <property type="entry name" value="URIDINE 5'-MONOPHOSPHATE SYNTHASE"/>
    <property type="match status" value="1"/>
</dbReference>
<comment type="similarity">
    <text evidence="7">Belongs to the purine/pyrimidine phosphoribosyltransferase family. PyrE subfamily.</text>
</comment>
<comment type="pathway">
    <text evidence="1 7">Pyrimidine metabolism; UMP biosynthesis via de novo pathway; UMP from orotate: step 1/2.</text>
</comment>
<comment type="caution">
    <text evidence="9">The sequence shown here is derived from an EMBL/GenBank/DDBJ whole genome shotgun (WGS) entry which is preliminary data.</text>
</comment>
<dbReference type="SUPFAM" id="SSF53271">
    <property type="entry name" value="PRTase-like"/>
    <property type="match status" value="1"/>
</dbReference>
<evidence type="ECO:0000256" key="1">
    <source>
        <dbReference type="ARBA" id="ARBA00004889"/>
    </source>
</evidence>
<dbReference type="UniPathway" id="UPA00070">
    <property type="reaction ID" value="UER00119"/>
</dbReference>
<evidence type="ECO:0000256" key="6">
    <source>
        <dbReference type="ARBA" id="ARBA00022975"/>
    </source>
</evidence>
<evidence type="ECO:0000256" key="5">
    <source>
        <dbReference type="ARBA" id="ARBA00022842"/>
    </source>
</evidence>
<dbReference type="AlphaFoldDB" id="A0A0V8M032"/>
<keyword evidence="4 7" id="KW-0808">Transferase</keyword>
<protein>
    <recommendedName>
        <fullName evidence="2 7">Orotate phosphoribosyltransferase</fullName>
        <shortName evidence="7">OPRT</shortName>
        <shortName evidence="7">OPRTase</shortName>
        <ecNumber evidence="2 7">2.4.2.10</ecNumber>
    </recommendedName>
</protein>
<evidence type="ECO:0000259" key="8">
    <source>
        <dbReference type="Pfam" id="PF00156"/>
    </source>
</evidence>
<dbReference type="InterPro" id="IPR029057">
    <property type="entry name" value="PRTase-like"/>
</dbReference>
<evidence type="ECO:0000256" key="4">
    <source>
        <dbReference type="ARBA" id="ARBA00022679"/>
    </source>
</evidence>
<dbReference type="OrthoDB" id="9783570at2"/>
<reference evidence="9 10" key="1">
    <citation type="journal article" date="2015" name="Sci. Rep.">
        <title>A comparative genomics and reductive dehalogenase gene transcription study of two chloroethene-respiring bacteria, Dehalococcoides mccartyi strains MB and 11a.</title>
        <authorList>
            <person name="Low A."/>
            <person name="Shen Z."/>
            <person name="Cheng D."/>
            <person name="Rogers M.J."/>
            <person name="Lee P.K."/>
            <person name="He J."/>
        </authorList>
    </citation>
    <scope>NUCLEOTIDE SEQUENCE [LARGE SCALE GENOMIC DNA]</scope>
    <source>
        <strain evidence="9 10">MB</strain>
    </source>
</reference>
<dbReference type="Proteomes" id="UP000053577">
    <property type="component" value="Unassembled WGS sequence"/>
</dbReference>